<evidence type="ECO:0000313" key="1">
    <source>
        <dbReference type="EMBL" id="MPM97239.1"/>
    </source>
</evidence>
<dbReference type="EMBL" id="VSSQ01043545">
    <property type="protein sequence ID" value="MPM97239.1"/>
    <property type="molecule type" value="Genomic_DNA"/>
</dbReference>
<gene>
    <name evidence="1" type="ORF">SDC9_144412</name>
</gene>
<proteinExistence type="predicted"/>
<reference evidence="1" key="1">
    <citation type="submission" date="2019-08" db="EMBL/GenBank/DDBJ databases">
        <authorList>
            <person name="Kucharzyk K."/>
            <person name="Murdoch R.W."/>
            <person name="Higgins S."/>
            <person name="Loffler F."/>
        </authorList>
    </citation>
    <scope>NUCLEOTIDE SEQUENCE</scope>
</reference>
<sequence length="311" mass="33230">MALPAAVGRERRAETRGAALAFQRSDERGFLAADEGAGALLDDDLQLAPADDVELVFADLPDGDFEVADRHRIFGAAVDEQLGRAGGVGGDQHAFEHLVRNRFHQRAVHERARVALVGVADQDLLRCVFGGEEAPLGSGREAAAAASAQAGELHFVHHFGGSHGKRAFEPVIAAVGGVVLETGGVDFPGQRQNFDEFAGFAGGRNFEPVFLAEREDVVDVAFVGPDVAVKDRFAVSEHDFDHRFGIAVSEAAGAFDREGFRTGTQQVEHLVGSGGDAAACDADPDLLDFRLNHLFSYSFRILTMPLRSSLP</sequence>
<dbReference type="AlphaFoldDB" id="A0A645E6S5"/>
<organism evidence="1">
    <name type="scientific">bioreactor metagenome</name>
    <dbReference type="NCBI Taxonomy" id="1076179"/>
    <lineage>
        <taxon>unclassified sequences</taxon>
        <taxon>metagenomes</taxon>
        <taxon>ecological metagenomes</taxon>
    </lineage>
</organism>
<accession>A0A645E6S5</accession>
<protein>
    <submittedName>
        <fullName evidence="1">Uncharacterized protein</fullName>
    </submittedName>
</protein>
<comment type="caution">
    <text evidence="1">The sequence shown here is derived from an EMBL/GenBank/DDBJ whole genome shotgun (WGS) entry which is preliminary data.</text>
</comment>
<name>A0A645E6S5_9ZZZZ</name>